<comment type="caution">
    <text evidence="2">The sequence shown here is derived from an EMBL/GenBank/DDBJ whole genome shotgun (WGS) entry which is preliminary data.</text>
</comment>
<protein>
    <recommendedName>
        <fullName evidence="4">Excreted virulence factor EspC (Type VII ESX diderm)</fullName>
    </recommendedName>
</protein>
<reference evidence="2 3" key="1">
    <citation type="submission" date="2018-03" db="EMBL/GenBank/DDBJ databases">
        <title>Genomic Encyclopedia of Type Strains, Phase III (KMG-III): the genomes of soil and plant-associated and newly described type strains.</title>
        <authorList>
            <person name="Whitman W."/>
        </authorList>
    </citation>
    <scope>NUCLEOTIDE SEQUENCE [LARGE SCALE GENOMIC DNA]</scope>
    <source>
        <strain evidence="2 3">CGMCC 4.7067</strain>
    </source>
</reference>
<keyword evidence="3" id="KW-1185">Reference proteome</keyword>
<dbReference type="EMBL" id="PVTJ01000002">
    <property type="protein sequence ID" value="PRY61131.1"/>
    <property type="molecule type" value="Genomic_DNA"/>
</dbReference>
<dbReference type="AlphaFoldDB" id="A0A2T0UT74"/>
<dbReference type="OrthoDB" id="9917681at2"/>
<feature type="region of interest" description="Disordered" evidence="1">
    <location>
        <begin position="104"/>
        <end position="158"/>
    </location>
</feature>
<accession>A0A2T0UT74</accession>
<gene>
    <name evidence="2" type="ORF">B0I28_102751</name>
</gene>
<sequence>METESSSGGFQVETADLETVAEYLAGIADFYDQQTTAVGLAAKSCNAGLFTSGAAAGGNALAEELLNWHQFVYQVLEESADGIRAAGRMITEAKIDYESTDEEVSAAFTAQESEVDSGNYTSGQPAPTDFEEYEVTGTADERRGADMTEYYSDQLGSE</sequence>
<evidence type="ECO:0000313" key="2">
    <source>
        <dbReference type="EMBL" id="PRY61131.1"/>
    </source>
</evidence>
<evidence type="ECO:0000313" key="3">
    <source>
        <dbReference type="Proteomes" id="UP000238176"/>
    </source>
</evidence>
<name>A0A2T0UT74_9ACTN</name>
<evidence type="ECO:0008006" key="4">
    <source>
        <dbReference type="Google" id="ProtNLM"/>
    </source>
</evidence>
<organism evidence="2 3">
    <name type="scientific">Glycomyces artemisiae</name>
    <dbReference type="NCBI Taxonomy" id="1076443"/>
    <lineage>
        <taxon>Bacteria</taxon>
        <taxon>Bacillati</taxon>
        <taxon>Actinomycetota</taxon>
        <taxon>Actinomycetes</taxon>
        <taxon>Glycomycetales</taxon>
        <taxon>Glycomycetaceae</taxon>
        <taxon>Glycomyces</taxon>
    </lineage>
</organism>
<dbReference type="Proteomes" id="UP000238176">
    <property type="component" value="Unassembled WGS sequence"/>
</dbReference>
<proteinExistence type="predicted"/>
<dbReference type="RefSeq" id="WP_106363277.1">
    <property type="nucleotide sequence ID" value="NZ_PVTJ01000002.1"/>
</dbReference>
<evidence type="ECO:0000256" key="1">
    <source>
        <dbReference type="SAM" id="MobiDB-lite"/>
    </source>
</evidence>
<feature type="compositionally biased region" description="Polar residues" evidence="1">
    <location>
        <begin position="108"/>
        <end position="125"/>
    </location>
</feature>